<protein>
    <submittedName>
        <fullName evidence="3">Secreted protein</fullName>
    </submittedName>
</protein>
<evidence type="ECO:0000313" key="3">
    <source>
        <dbReference type="WBParaSite" id="SMUV_0000270601-mRNA-1"/>
    </source>
</evidence>
<feature type="transmembrane region" description="Helical" evidence="1">
    <location>
        <begin position="20"/>
        <end position="44"/>
    </location>
</feature>
<organism evidence="2 3">
    <name type="scientific">Syphacia muris</name>
    <dbReference type="NCBI Taxonomy" id="451379"/>
    <lineage>
        <taxon>Eukaryota</taxon>
        <taxon>Metazoa</taxon>
        <taxon>Ecdysozoa</taxon>
        <taxon>Nematoda</taxon>
        <taxon>Chromadorea</taxon>
        <taxon>Rhabditida</taxon>
        <taxon>Spirurina</taxon>
        <taxon>Oxyuridomorpha</taxon>
        <taxon>Oxyuroidea</taxon>
        <taxon>Oxyuridae</taxon>
        <taxon>Syphacia</taxon>
    </lineage>
</organism>
<keyword evidence="1" id="KW-0472">Membrane</keyword>
<evidence type="ECO:0000256" key="1">
    <source>
        <dbReference type="SAM" id="Phobius"/>
    </source>
</evidence>
<dbReference type="WBParaSite" id="SMUV_0000270601-mRNA-1">
    <property type="protein sequence ID" value="SMUV_0000270601-mRNA-1"/>
    <property type="gene ID" value="SMUV_0000270601"/>
</dbReference>
<keyword evidence="1" id="KW-0812">Transmembrane</keyword>
<dbReference type="AlphaFoldDB" id="A0A0N5AEP0"/>
<sequence>MIPVVTAPTAMVSAISTTMTMIGVEIVFACTAFIASFSVICAQLQSTSVYKDKQKPRSVSFKLCSQAFTRLFEKFTALITASLQCP</sequence>
<name>A0A0N5AEP0_9BILA</name>
<proteinExistence type="predicted"/>
<reference evidence="3" key="1">
    <citation type="submission" date="2017-02" db="UniProtKB">
        <authorList>
            <consortium name="WormBaseParasite"/>
        </authorList>
    </citation>
    <scope>IDENTIFICATION</scope>
</reference>
<dbReference type="Proteomes" id="UP000046393">
    <property type="component" value="Unplaced"/>
</dbReference>
<keyword evidence="2" id="KW-1185">Reference proteome</keyword>
<accession>A0A0N5AEP0</accession>
<evidence type="ECO:0000313" key="2">
    <source>
        <dbReference type="Proteomes" id="UP000046393"/>
    </source>
</evidence>
<keyword evidence="1" id="KW-1133">Transmembrane helix</keyword>